<dbReference type="OrthoDB" id="5917823at2759"/>
<feature type="region of interest" description="Disordered" evidence="1">
    <location>
        <begin position="110"/>
        <end position="135"/>
    </location>
</feature>
<evidence type="ECO:0000313" key="2">
    <source>
        <dbReference type="Proteomes" id="UP000504634"/>
    </source>
</evidence>
<proteinExistence type="predicted"/>
<evidence type="ECO:0000313" key="3">
    <source>
        <dbReference type="RefSeq" id="XP_030386789.1"/>
    </source>
</evidence>
<organism evidence="2 3">
    <name type="scientific">Drosophila lebanonensis</name>
    <name type="common">Fruit fly</name>
    <name type="synonym">Scaptodrosophila lebanonensis</name>
    <dbReference type="NCBI Taxonomy" id="7225"/>
    <lineage>
        <taxon>Eukaryota</taxon>
        <taxon>Metazoa</taxon>
        <taxon>Ecdysozoa</taxon>
        <taxon>Arthropoda</taxon>
        <taxon>Hexapoda</taxon>
        <taxon>Insecta</taxon>
        <taxon>Pterygota</taxon>
        <taxon>Neoptera</taxon>
        <taxon>Endopterygota</taxon>
        <taxon>Diptera</taxon>
        <taxon>Brachycera</taxon>
        <taxon>Muscomorpha</taxon>
        <taxon>Ephydroidea</taxon>
        <taxon>Drosophilidae</taxon>
        <taxon>Scaptodrosophila</taxon>
    </lineage>
</organism>
<evidence type="ECO:0000256" key="1">
    <source>
        <dbReference type="SAM" id="MobiDB-lite"/>
    </source>
</evidence>
<feature type="region of interest" description="Disordered" evidence="1">
    <location>
        <begin position="39"/>
        <end position="87"/>
    </location>
</feature>
<gene>
    <name evidence="3" type="primary">LOC115633471</name>
</gene>
<sequence>MGSSESTPNHQVEGSCKEVNSNIETQCNQLRKTTYRNYKVSKNGDRNHNGQQNTSSGDLERPIPTLSNNIIMGSSESTPNHQVEGSCKEVNSNIETQCNQLRKTTYRNYKVSKNGDRNHNGQQNTSSGDLERPIPTLSNSINSNFLDSQFKVLPKVNESLNLRVTENGAILSSGGTISGRRSKPMYLKDNTAMRRSSALIHASEKSSTARCFLSPTFARSQTMMHINTYSEPELKEKCINDCKVDTRNVLASMGKTNKQNKYNKKRRAPEAPVVINSGMVSGISISICDQLSSRQRPQLYTKNADRGKTHITKTVDKLIPTQNSNNIIQRNTAELKPNRKIENHLNDYDPSTFRQANSSRRNWTFNHFHPEKLDNCSAVDKLNSSYDQSIEPNSIPKIKRRFYYGMDVHTPTTEQVDDIAQFQSVQNSNFTSIVKKNVYNEDEASFFPQCKSNFYKLIRIEENIDDNGLLVRIRPTLPRRPQVDLLSFSPELAWHNLLEIDGLTINKNTYNNLNKNLSDITQSNINKGIFNNLNEELPIRPRRMVQIFKIPKLYNSKRSVAQEKDFGDKNDETNQALTAEYDSSSDESRSKECDGLLLFGKKSQELSRDSSFMSPVRLISISLPKNCKIHYDRDCFQTGNICDYESLQKSNQENLDNIYINSFDYNNNWMLHKSDQNMDVHGNSKRPIETLGNLSKELQTIKMLKGGNYAIYLPGNSEHLTSSLQYFRSKLGGTYK</sequence>
<dbReference type="RefSeq" id="XP_030386789.1">
    <property type="nucleotide sequence ID" value="XM_030530929.1"/>
</dbReference>
<dbReference type="AlphaFoldDB" id="A0A6J2UEJ7"/>
<name>A0A6J2UEJ7_DROLE</name>
<protein>
    <submittedName>
        <fullName evidence="3">Uncharacterized protein LOC115633471 isoform X1</fullName>
    </submittedName>
</protein>
<dbReference type="GeneID" id="115633471"/>
<feature type="compositionally biased region" description="Polar residues" evidence="1">
    <location>
        <begin position="65"/>
        <end position="87"/>
    </location>
</feature>
<reference evidence="3" key="1">
    <citation type="submission" date="2025-08" db="UniProtKB">
        <authorList>
            <consortium name="RefSeq"/>
        </authorList>
    </citation>
    <scope>IDENTIFICATION</scope>
    <source>
        <strain evidence="3">11010-0011.00</strain>
        <tissue evidence="3">Whole body</tissue>
    </source>
</reference>
<dbReference type="Proteomes" id="UP000504634">
    <property type="component" value="Unplaced"/>
</dbReference>
<accession>A0A6J2UEJ7</accession>
<keyword evidence="2" id="KW-1185">Reference proteome</keyword>